<gene>
    <name evidence="1" type="ORF">D8674_026408</name>
</gene>
<organism evidence="1 2">
    <name type="scientific">Pyrus ussuriensis x Pyrus communis</name>
    <dbReference type="NCBI Taxonomy" id="2448454"/>
    <lineage>
        <taxon>Eukaryota</taxon>
        <taxon>Viridiplantae</taxon>
        <taxon>Streptophyta</taxon>
        <taxon>Embryophyta</taxon>
        <taxon>Tracheophyta</taxon>
        <taxon>Spermatophyta</taxon>
        <taxon>Magnoliopsida</taxon>
        <taxon>eudicotyledons</taxon>
        <taxon>Gunneridae</taxon>
        <taxon>Pentapetalae</taxon>
        <taxon>rosids</taxon>
        <taxon>fabids</taxon>
        <taxon>Rosales</taxon>
        <taxon>Rosaceae</taxon>
        <taxon>Amygdaloideae</taxon>
        <taxon>Maleae</taxon>
        <taxon>Pyrus</taxon>
    </lineage>
</organism>
<evidence type="ECO:0000313" key="2">
    <source>
        <dbReference type="Proteomes" id="UP000327157"/>
    </source>
</evidence>
<reference evidence="2" key="2">
    <citation type="submission" date="2019-10" db="EMBL/GenBank/DDBJ databases">
        <title>A de novo genome assembly of a pear dwarfing rootstock.</title>
        <authorList>
            <person name="Wang F."/>
            <person name="Wang J."/>
            <person name="Li S."/>
            <person name="Zhang Y."/>
            <person name="Fang M."/>
            <person name="Ma L."/>
            <person name="Zhao Y."/>
            <person name="Jiang S."/>
        </authorList>
    </citation>
    <scope>NUCLEOTIDE SEQUENCE [LARGE SCALE GENOMIC DNA]</scope>
</reference>
<dbReference type="OrthoDB" id="10625233at2759"/>
<dbReference type="AlphaFoldDB" id="A0A5N5ILB5"/>
<sequence length="211" mass="23695">MEFVSQFDPQGSNFGSMGVEEVAKSAAMGCYVAAAVVVGSTWHVVRAGADESTRCVRLGAEKEGQCWAWARTREAPTPLQVNWVARPFEPRAAHVMVGFDEQFKDFLEMFEHVIPSGVRVKRAKNGSSCELYGSRKAIKLHLYYFVLGFNVPMPQFFQEVICSMKCALTQCFPNVVRVIVGFHNLSGFFDLELIDNEFWYFFDIGHIDGVG</sequence>
<comment type="caution">
    <text evidence="1">The sequence shown here is derived from an EMBL/GenBank/DDBJ whole genome shotgun (WGS) entry which is preliminary data.</text>
</comment>
<protein>
    <submittedName>
        <fullName evidence="1">S2-RNase</fullName>
    </submittedName>
</protein>
<proteinExistence type="predicted"/>
<accession>A0A5N5ILB5</accession>
<dbReference type="Proteomes" id="UP000327157">
    <property type="component" value="Chromosome 5"/>
</dbReference>
<reference evidence="1 2" key="1">
    <citation type="submission" date="2019-09" db="EMBL/GenBank/DDBJ databases">
        <authorList>
            <person name="Ou C."/>
        </authorList>
    </citation>
    <scope>NUCLEOTIDE SEQUENCE [LARGE SCALE GENOMIC DNA]</scope>
    <source>
        <strain evidence="1">S2</strain>
        <tissue evidence="1">Leaf</tissue>
    </source>
</reference>
<keyword evidence="2" id="KW-1185">Reference proteome</keyword>
<evidence type="ECO:0000313" key="1">
    <source>
        <dbReference type="EMBL" id="KAB2635874.1"/>
    </source>
</evidence>
<dbReference type="EMBL" id="SMOL01000004">
    <property type="protein sequence ID" value="KAB2635874.1"/>
    <property type="molecule type" value="Genomic_DNA"/>
</dbReference>
<name>A0A5N5ILB5_9ROSA</name>
<reference evidence="1 2" key="3">
    <citation type="submission" date="2019-11" db="EMBL/GenBank/DDBJ databases">
        <title>A de novo genome assembly of a pear dwarfing rootstock.</title>
        <authorList>
            <person name="Wang F."/>
            <person name="Wang J."/>
            <person name="Li S."/>
            <person name="Zhang Y."/>
            <person name="Fang M."/>
            <person name="Ma L."/>
            <person name="Zhao Y."/>
            <person name="Jiang S."/>
        </authorList>
    </citation>
    <scope>NUCLEOTIDE SEQUENCE [LARGE SCALE GENOMIC DNA]</scope>
    <source>
        <strain evidence="1">S2</strain>
        <tissue evidence="1">Leaf</tissue>
    </source>
</reference>